<feature type="transmembrane region" description="Helical" evidence="1">
    <location>
        <begin position="68"/>
        <end position="85"/>
    </location>
</feature>
<evidence type="ECO:0000313" key="3">
    <source>
        <dbReference type="Proteomes" id="UP001168821"/>
    </source>
</evidence>
<dbReference type="Proteomes" id="UP001168821">
    <property type="component" value="Unassembled WGS sequence"/>
</dbReference>
<proteinExistence type="predicted"/>
<sequence>MVSLRERKRRREVTHCDGINDKLCSSRNSSLGCGDKKRTLKLLFSAVDDTKTAQRNLSPRTKREKKHSLEYFLFVLALPFFRISTKTLPENLLSL</sequence>
<dbReference type="EMBL" id="JALNTZ010000007">
    <property type="protein sequence ID" value="KAJ3646442.1"/>
    <property type="molecule type" value="Genomic_DNA"/>
</dbReference>
<keyword evidence="1" id="KW-0812">Transmembrane</keyword>
<accession>A0AA38I053</accession>
<reference evidence="2" key="1">
    <citation type="journal article" date="2023" name="G3 (Bethesda)">
        <title>Whole genome assemblies of Zophobas morio and Tenebrio molitor.</title>
        <authorList>
            <person name="Kaur S."/>
            <person name="Stinson S.A."/>
            <person name="diCenzo G.C."/>
        </authorList>
    </citation>
    <scope>NUCLEOTIDE SEQUENCE</scope>
    <source>
        <strain evidence="2">QUZm001</strain>
    </source>
</reference>
<dbReference type="AlphaFoldDB" id="A0AA38I053"/>
<comment type="caution">
    <text evidence="2">The sequence shown here is derived from an EMBL/GenBank/DDBJ whole genome shotgun (WGS) entry which is preliminary data.</text>
</comment>
<gene>
    <name evidence="2" type="ORF">Zmor_024030</name>
</gene>
<evidence type="ECO:0000313" key="2">
    <source>
        <dbReference type="EMBL" id="KAJ3646442.1"/>
    </source>
</evidence>
<keyword evidence="1" id="KW-1133">Transmembrane helix</keyword>
<protein>
    <submittedName>
        <fullName evidence="2">Uncharacterized protein</fullName>
    </submittedName>
</protein>
<keyword evidence="3" id="KW-1185">Reference proteome</keyword>
<evidence type="ECO:0000256" key="1">
    <source>
        <dbReference type="SAM" id="Phobius"/>
    </source>
</evidence>
<organism evidence="2 3">
    <name type="scientific">Zophobas morio</name>
    <dbReference type="NCBI Taxonomy" id="2755281"/>
    <lineage>
        <taxon>Eukaryota</taxon>
        <taxon>Metazoa</taxon>
        <taxon>Ecdysozoa</taxon>
        <taxon>Arthropoda</taxon>
        <taxon>Hexapoda</taxon>
        <taxon>Insecta</taxon>
        <taxon>Pterygota</taxon>
        <taxon>Neoptera</taxon>
        <taxon>Endopterygota</taxon>
        <taxon>Coleoptera</taxon>
        <taxon>Polyphaga</taxon>
        <taxon>Cucujiformia</taxon>
        <taxon>Tenebrionidae</taxon>
        <taxon>Zophobas</taxon>
    </lineage>
</organism>
<keyword evidence="1" id="KW-0472">Membrane</keyword>
<name>A0AA38I053_9CUCU</name>